<evidence type="ECO:0000313" key="2">
    <source>
        <dbReference type="EMBL" id="KYG61244.1"/>
    </source>
</evidence>
<dbReference type="OrthoDB" id="5294684at2"/>
<keyword evidence="1" id="KW-0732">Signal</keyword>
<feature type="signal peptide" evidence="1">
    <location>
        <begin position="1"/>
        <end position="19"/>
    </location>
</feature>
<dbReference type="AlphaFoldDB" id="A0A150WDU5"/>
<feature type="chain" id="PRO_5007572607" evidence="1">
    <location>
        <begin position="20"/>
        <end position="153"/>
    </location>
</feature>
<evidence type="ECO:0000256" key="1">
    <source>
        <dbReference type="SAM" id="SignalP"/>
    </source>
</evidence>
<sequence length="153" mass="17425">MKHVALTILTLLITSTAGAVTAEEFVRDFTIQTERSLKYINEERALEGKRLYCEKLSDEQVAVIAEAVENPETTVAEFVEYVGNNMKCYPEFFEPLGRENLGGFLLNTKAYVMDVLMIHEVLESLNEGRSPHDSELILESYDPDYLERLLNSQ</sequence>
<name>A0A150WDU5_BDEBC</name>
<evidence type="ECO:0000313" key="3">
    <source>
        <dbReference type="Proteomes" id="UP000075391"/>
    </source>
</evidence>
<proteinExistence type="predicted"/>
<reference evidence="2 3" key="1">
    <citation type="submission" date="2016-03" db="EMBL/GenBank/DDBJ databases">
        <authorList>
            <person name="Ploux O."/>
        </authorList>
    </citation>
    <scope>NUCLEOTIDE SEQUENCE [LARGE SCALE GENOMIC DNA]</scope>
    <source>
        <strain evidence="2 3">BER2</strain>
    </source>
</reference>
<protein>
    <submittedName>
        <fullName evidence="2">Uncharacterized protein</fullName>
    </submittedName>
</protein>
<organism evidence="2 3">
    <name type="scientific">Bdellovibrio bacteriovorus</name>
    <dbReference type="NCBI Taxonomy" id="959"/>
    <lineage>
        <taxon>Bacteria</taxon>
        <taxon>Pseudomonadati</taxon>
        <taxon>Bdellovibrionota</taxon>
        <taxon>Bdellovibrionia</taxon>
        <taxon>Bdellovibrionales</taxon>
        <taxon>Pseudobdellovibrionaceae</taxon>
        <taxon>Bdellovibrio</taxon>
    </lineage>
</organism>
<dbReference type="RefSeq" id="WP_063244605.1">
    <property type="nucleotide sequence ID" value="NZ_LUKF01000017.1"/>
</dbReference>
<dbReference type="EMBL" id="LUKF01000017">
    <property type="protein sequence ID" value="KYG61244.1"/>
    <property type="molecule type" value="Genomic_DNA"/>
</dbReference>
<comment type="caution">
    <text evidence="2">The sequence shown here is derived from an EMBL/GenBank/DDBJ whole genome shotgun (WGS) entry which is preliminary data.</text>
</comment>
<gene>
    <name evidence="2" type="ORF">AZI85_09900</name>
</gene>
<dbReference type="Proteomes" id="UP000075391">
    <property type="component" value="Unassembled WGS sequence"/>
</dbReference>
<accession>A0A150WDU5</accession>